<dbReference type="PROSITE" id="PS51677">
    <property type="entry name" value="NODB"/>
    <property type="match status" value="1"/>
</dbReference>
<reference evidence="2 3" key="1">
    <citation type="journal article" date="2012" name="BMC Genomics">
        <title>Comparative genomics of the classical Bordetella subspecies: the evolution and exchange of virulence-associated diversity amongst closely related pathogens.</title>
        <authorList>
            <person name="Park J."/>
            <person name="Zhang Y."/>
            <person name="Buboltz A.M."/>
            <person name="Zhang X."/>
            <person name="Schuster S.C."/>
            <person name="Ahuja U."/>
            <person name="Liu M."/>
            <person name="Miller J.F."/>
            <person name="Sebaihia M."/>
            <person name="Bentley S.D."/>
            <person name="Parkhill J."/>
            <person name="Harvill E.T."/>
        </authorList>
    </citation>
    <scope>NUCLEOTIDE SEQUENCE [LARGE SCALE GENOMIC DNA]</scope>
    <source>
        <strain evidence="2 3">253</strain>
    </source>
</reference>
<evidence type="ECO:0000313" key="2">
    <source>
        <dbReference type="EMBL" id="CCJ54657.1"/>
    </source>
</evidence>
<name>A0A0C6P7Q9_BORBO</name>
<dbReference type="SUPFAM" id="SSF88713">
    <property type="entry name" value="Glycoside hydrolase/deacetylase"/>
    <property type="match status" value="1"/>
</dbReference>
<organism evidence="2 3">
    <name type="scientific">Bordetella bronchiseptica 253</name>
    <dbReference type="NCBI Taxonomy" id="568707"/>
    <lineage>
        <taxon>Bacteria</taxon>
        <taxon>Pseudomonadati</taxon>
        <taxon>Pseudomonadota</taxon>
        <taxon>Betaproteobacteria</taxon>
        <taxon>Burkholderiales</taxon>
        <taxon>Alcaligenaceae</taxon>
        <taxon>Bordetella</taxon>
    </lineage>
</organism>
<evidence type="ECO:0000313" key="3">
    <source>
        <dbReference type="Proteomes" id="UP000007564"/>
    </source>
</evidence>
<dbReference type="Proteomes" id="UP000007564">
    <property type="component" value="Chromosome"/>
</dbReference>
<dbReference type="CDD" id="cd10977">
    <property type="entry name" value="CE4_PuuE_SpCDA1"/>
    <property type="match status" value="1"/>
</dbReference>
<dbReference type="Pfam" id="PF01522">
    <property type="entry name" value="Polysacc_deac_1"/>
    <property type="match status" value="1"/>
</dbReference>
<dbReference type="OrthoDB" id="9787041at2"/>
<dbReference type="KEGG" id="bbh:BN112_2740"/>
<dbReference type="HOGENOM" id="CLU_029940_0_0_4"/>
<dbReference type="AlphaFoldDB" id="A0A0C6P7Q9"/>
<dbReference type="GO" id="GO:0016810">
    <property type="term" value="F:hydrolase activity, acting on carbon-nitrogen (but not peptide) bonds"/>
    <property type="evidence" value="ECO:0007669"/>
    <property type="project" value="InterPro"/>
</dbReference>
<gene>
    <name evidence="2" type="ORF">BN112_2740</name>
</gene>
<dbReference type="InterPro" id="IPR002509">
    <property type="entry name" value="NODB_dom"/>
</dbReference>
<dbReference type="EMBL" id="HE965806">
    <property type="protein sequence ID" value="CCJ54657.1"/>
    <property type="molecule type" value="Genomic_DNA"/>
</dbReference>
<dbReference type="InterPro" id="IPR011330">
    <property type="entry name" value="Glyco_hydro/deAcase_b/a-brl"/>
</dbReference>
<dbReference type="PANTHER" id="PTHR43123">
    <property type="entry name" value="POLYSACCHARIDE DEACETYLASE-RELATED"/>
    <property type="match status" value="1"/>
</dbReference>
<dbReference type="RefSeq" id="WP_015064556.1">
    <property type="nucleotide sequence ID" value="NC_019382.1"/>
</dbReference>
<dbReference type="Gene3D" id="3.20.20.370">
    <property type="entry name" value="Glycoside hydrolase/deacetylase"/>
    <property type="match status" value="1"/>
</dbReference>
<dbReference type="PANTHER" id="PTHR43123:SF4">
    <property type="entry name" value="POLYSACCHARIDE DEACETYLASE"/>
    <property type="match status" value="1"/>
</dbReference>
<proteinExistence type="predicted"/>
<dbReference type="InterPro" id="IPR017625">
    <property type="entry name" value="PuuE"/>
</dbReference>
<protein>
    <submittedName>
        <fullName evidence="2">Putative polysaccharide deacetylase</fullName>
    </submittedName>
</protein>
<dbReference type="GO" id="GO:0005975">
    <property type="term" value="P:carbohydrate metabolic process"/>
    <property type="evidence" value="ECO:0007669"/>
    <property type="project" value="InterPro"/>
</dbReference>
<accession>A0A0C6P7Q9</accession>
<feature type="domain" description="NodB homology" evidence="1">
    <location>
        <begin position="73"/>
        <end position="290"/>
    </location>
</feature>
<evidence type="ECO:0000259" key="1">
    <source>
        <dbReference type="PROSITE" id="PS51677"/>
    </source>
</evidence>
<sequence length="308" mass="34686">MTMQTDRSLLTRRDFVGYGSTPPDPQWPGQARLALNIVVNYEEGSEASFEDGDGRSELGLTEVTGSSFQGRDLAAESMFEYGSRVGIWRVLRLLRERGMTATFFACAQALERNPAVAQAIRAGGYDVCCHGWRWTPLQVLSEAQEREEMQRAVASIERTTGQAPAGWYCRYAPTVNTRKLVLEQGSFLYDSDSYNDELPYWVDAGDRHHLVIPYTQAHNDAKFVRSGIATADDFFAFLRDSFDMLYAEGATQPKMMSVGLHMRLVGHPGRAAGLARFLDHVAAHERVWVCRRLDIARHWHGLHRPAAR</sequence>